<name>A0A9W9DAR3_9PLEO</name>
<evidence type="ECO:0000313" key="2">
    <source>
        <dbReference type="EMBL" id="KAJ4410747.1"/>
    </source>
</evidence>
<evidence type="ECO:0000313" key="3">
    <source>
        <dbReference type="Proteomes" id="UP001140510"/>
    </source>
</evidence>
<dbReference type="EMBL" id="JAPEVA010000007">
    <property type="protein sequence ID" value="KAJ4410747.1"/>
    <property type="molecule type" value="Genomic_DNA"/>
</dbReference>
<dbReference type="AlphaFoldDB" id="A0A9W9DAR3"/>
<comment type="caution">
    <text evidence="2">The sequence shown here is derived from an EMBL/GenBank/DDBJ whole genome shotgun (WGS) entry which is preliminary data.</text>
</comment>
<evidence type="ECO:0000256" key="1">
    <source>
        <dbReference type="SAM" id="MobiDB-lite"/>
    </source>
</evidence>
<feature type="region of interest" description="Disordered" evidence="1">
    <location>
        <begin position="36"/>
        <end position="72"/>
    </location>
</feature>
<protein>
    <submittedName>
        <fullName evidence="2">Uncharacterized protein</fullName>
    </submittedName>
</protein>
<dbReference type="Proteomes" id="UP001140510">
    <property type="component" value="Unassembled WGS sequence"/>
</dbReference>
<dbReference type="OrthoDB" id="3795561at2759"/>
<reference evidence="2" key="1">
    <citation type="submission" date="2022-10" db="EMBL/GenBank/DDBJ databases">
        <title>Tapping the CABI collections for fungal endophytes: first genome assemblies for Collariella, Neodidymelliopsis, Ascochyta clinopodiicola, Didymella pomorum, Didymosphaeria variabile, Neocosmospora piperis and Neocucurbitaria cava.</title>
        <authorList>
            <person name="Hill R."/>
        </authorList>
    </citation>
    <scope>NUCLEOTIDE SEQUENCE</scope>
    <source>
        <strain evidence="2">IMI 355091</strain>
    </source>
</reference>
<sequence>MSSNFYLSKTWVSDSLGEYIEDRGYEYFPHLSLPSPRVRTPQLSTENESGDERDEARTPPDTPSMARVSKRETAVEEYNPTTFTIDLLAQNIKSMEREMAHDFVNFSSIAEELTADQILGDAGQRMLNAEINEEAPRLLASNVKARTALKLTTVTAEATISASTPADEVDSMIAPADSDIITQVATPATREPSPGMAYIVDPIDTSSVWNTVAADWFALSSLPWGRMTVAAVGVLVDVAVFITRH</sequence>
<gene>
    <name evidence="2" type="ORF">N0V91_001675</name>
</gene>
<keyword evidence="3" id="KW-1185">Reference proteome</keyword>
<proteinExistence type="predicted"/>
<accession>A0A9W9DAR3</accession>
<organism evidence="2 3">
    <name type="scientific">Didymella pomorum</name>
    <dbReference type="NCBI Taxonomy" id="749634"/>
    <lineage>
        <taxon>Eukaryota</taxon>
        <taxon>Fungi</taxon>
        <taxon>Dikarya</taxon>
        <taxon>Ascomycota</taxon>
        <taxon>Pezizomycotina</taxon>
        <taxon>Dothideomycetes</taxon>
        <taxon>Pleosporomycetidae</taxon>
        <taxon>Pleosporales</taxon>
        <taxon>Pleosporineae</taxon>
        <taxon>Didymellaceae</taxon>
        <taxon>Didymella</taxon>
    </lineage>
</organism>